<evidence type="ECO:0000313" key="3">
    <source>
        <dbReference type="Proteomes" id="UP001303889"/>
    </source>
</evidence>
<dbReference type="Gene3D" id="2.115.10.20">
    <property type="entry name" value="Glycosyl hydrolase domain, family 43"/>
    <property type="match status" value="1"/>
</dbReference>
<dbReference type="AlphaFoldDB" id="A0AAN6MCH5"/>
<keyword evidence="3" id="KW-1185">Reference proteome</keyword>
<dbReference type="PANTHER" id="PTHR43301:SF8">
    <property type="entry name" value="ARABINOSIDASE-RELATED"/>
    <property type="match status" value="1"/>
</dbReference>
<comment type="caution">
    <text evidence="2">The sequence shown here is derived from an EMBL/GenBank/DDBJ whole genome shotgun (WGS) entry which is preliminary data.</text>
</comment>
<name>A0AAN6MCH5_9PEZI</name>
<reference evidence="2" key="2">
    <citation type="submission" date="2023-05" db="EMBL/GenBank/DDBJ databases">
        <authorList>
            <consortium name="Lawrence Berkeley National Laboratory"/>
            <person name="Steindorff A."/>
            <person name="Hensen N."/>
            <person name="Bonometti L."/>
            <person name="Westerberg I."/>
            <person name="Brannstrom I.O."/>
            <person name="Guillou S."/>
            <person name="Cros-Aarteil S."/>
            <person name="Calhoun S."/>
            <person name="Haridas S."/>
            <person name="Kuo A."/>
            <person name="Mondo S."/>
            <person name="Pangilinan J."/>
            <person name="Riley R."/>
            <person name="Labutti K."/>
            <person name="Andreopoulos B."/>
            <person name="Lipzen A."/>
            <person name="Chen C."/>
            <person name="Yanf M."/>
            <person name="Daum C."/>
            <person name="Ng V."/>
            <person name="Clum A."/>
            <person name="Ohm R."/>
            <person name="Martin F."/>
            <person name="Silar P."/>
            <person name="Natvig D."/>
            <person name="Lalanne C."/>
            <person name="Gautier V."/>
            <person name="Ament-Velasquez S.L."/>
            <person name="Kruys A."/>
            <person name="Hutchinson M.I."/>
            <person name="Powell A.J."/>
            <person name="Barry K."/>
            <person name="Miller A.N."/>
            <person name="Grigoriev I.V."/>
            <person name="Debuchy R."/>
            <person name="Gladieux P."/>
            <person name="Thoren M.H."/>
            <person name="Johannesson H."/>
        </authorList>
    </citation>
    <scope>NUCLEOTIDE SEQUENCE</scope>
    <source>
        <strain evidence="2">CBS 103.79</strain>
    </source>
</reference>
<accession>A0AAN6MCH5</accession>
<keyword evidence="1" id="KW-0732">Signal</keyword>
<dbReference type="Proteomes" id="UP001303889">
    <property type="component" value="Unassembled WGS sequence"/>
</dbReference>
<protein>
    <submittedName>
        <fullName evidence="2">Glycoside hydrolase</fullName>
    </submittedName>
</protein>
<sequence>MAWLRPGWVLGLMTLLLSWQCLVLGFAIDTAGYHSQVAPRADPNLAGYLGVFFLGADPYVYFYLSNGNDPLSFKALNKGSPIIKPTKGTGGVRDPTIIPGGGSEAEKKWYIIGTDLNIGKTTWDAAQRTGSRGIFVWESTDLINWGNERLVVVEDATAGMVWAPEAIWDPVKGMRPERQYLVHWASKFYPTSDPRHTGSPSNIRIRYAYTSDFKTFTSPQTLIDKSPTNIIDLTILPTNPGSNSTSFLRFMKDETKKTVFVEVSDTGLFGTWTRPGRDAAVIEQAVEGPAAYWDNTVPGKVHLLLDFYGADGYRPYESSNPKSNSGWAASNRAAFPKNLRHGSVLPVEGKAYEALKGRWG</sequence>
<dbReference type="EMBL" id="MU856060">
    <property type="protein sequence ID" value="KAK3897822.1"/>
    <property type="molecule type" value="Genomic_DNA"/>
</dbReference>
<keyword evidence="2" id="KW-0378">Hydrolase</keyword>
<dbReference type="PANTHER" id="PTHR43301">
    <property type="entry name" value="ARABINAN ENDO-1,5-ALPHA-L-ARABINOSIDASE"/>
    <property type="match status" value="1"/>
</dbReference>
<feature type="signal peptide" evidence="1">
    <location>
        <begin position="1"/>
        <end position="25"/>
    </location>
</feature>
<dbReference type="InterPro" id="IPR050727">
    <property type="entry name" value="GH43_arabinanases"/>
</dbReference>
<proteinExistence type="predicted"/>
<dbReference type="InterPro" id="IPR023296">
    <property type="entry name" value="Glyco_hydro_beta-prop_sf"/>
</dbReference>
<organism evidence="2 3">
    <name type="scientific">Staphylotrichum tortipilum</name>
    <dbReference type="NCBI Taxonomy" id="2831512"/>
    <lineage>
        <taxon>Eukaryota</taxon>
        <taxon>Fungi</taxon>
        <taxon>Dikarya</taxon>
        <taxon>Ascomycota</taxon>
        <taxon>Pezizomycotina</taxon>
        <taxon>Sordariomycetes</taxon>
        <taxon>Sordariomycetidae</taxon>
        <taxon>Sordariales</taxon>
        <taxon>Chaetomiaceae</taxon>
        <taxon>Staphylotrichum</taxon>
    </lineage>
</organism>
<dbReference type="SUPFAM" id="SSF75005">
    <property type="entry name" value="Arabinanase/levansucrase/invertase"/>
    <property type="match status" value="1"/>
</dbReference>
<reference evidence="2" key="1">
    <citation type="journal article" date="2023" name="Mol. Phylogenet. Evol.">
        <title>Genome-scale phylogeny and comparative genomics of the fungal order Sordariales.</title>
        <authorList>
            <person name="Hensen N."/>
            <person name="Bonometti L."/>
            <person name="Westerberg I."/>
            <person name="Brannstrom I.O."/>
            <person name="Guillou S."/>
            <person name="Cros-Aarteil S."/>
            <person name="Calhoun S."/>
            <person name="Haridas S."/>
            <person name="Kuo A."/>
            <person name="Mondo S."/>
            <person name="Pangilinan J."/>
            <person name="Riley R."/>
            <person name="LaButti K."/>
            <person name="Andreopoulos B."/>
            <person name="Lipzen A."/>
            <person name="Chen C."/>
            <person name="Yan M."/>
            <person name="Daum C."/>
            <person name="Ng V."/>
            <person name="Clum A."/>
            <person name="Steindorff A."/>
            <person name="Ohm R.A."/>
            <person name="Martin F."/>
            <person name="Silar P."/>
            <person name="Natvig D.O."/>
            <person name="Lalanne C."/>
            <person name="Gautier V."/>
            <person name="Ament-Velasquez S.L."/>
            <person name="Kruys A."/>
            <person name="Hutchinson M.I."/>
            <person name="Powell A.J."/>
            <person name="Barry K."/>
            <person name="Miller A.N."/>
            <person name="Grigoriev I.V."/>
            <person name="Debuchy R."/>
            <person name="Gladieux P."/>
            <person name="Hiltunen Thoren M."/>
            <person name="Johannesson H."/>
        </authorList>
    </citation>
    <scope>NUCLEOTIDE SEQUENCE</scope>
    <source>
        <strain evidence="2">CBS 103.79</strain>
    </source>
</reference>
<feature type="chain" id="PRO_5042950869" evidence="1">
    <location>
        <begin position="26"/>
        <end position="360"/>
    </location>
</feature>
<gene>
    <name evidence="2" type="ORF">C8A05DRAFT_19486</name>
</gene>
<evidence type="ECO:0000313" key="2">
    <source>
        <dbReference type="EMBL" id="KAK3897822.1"/>
    </source>
</evidence>
<evidence type="ECO:0000256" key="1">
    <source>
        <dbReference type="SAM" id="SignalP"/>
    </source>
</evidence>
<dbReference type="GO" id="GO:0016787">
    <property type="term" value="F:hydrolase activity"/>
    <property type="evidence" value="ECO:0007669"/>
    <property type="project" value="UniProtKB-KW"/>
</dbReference>
<dbReference type="CDD" id="cd08983">
    <property type="entry name" value="GH43_Bt3655-like"/>
    <property type="match status" value="1"/>
</dbReference>